<dbReference type="Proteomes" id="UP000295504">
    <property type="component" value="Unassembled WGS sequence"/>
</dbReference>
<feature type="coiled-coil region" evidence="1">
    <location>
        <begin position="94"/>
        <end position="121"/>
    </location>
</feature>
<dbReference type="AlphaFoldDB" id="A0A4R2TWA4"/>
<name>A0A4R2TWA4_9FIRM</name>
<protein>
    <submittedName>
        <fullName evidence="3">Putative nucleotide-binding protein with TIR-like domain</fullName>
    </submittedName>
</protein>
<evidence type="ECO:0000313" key="3">
    <source>
        <dbReference type="EMBL" id="TCQ01899.1"/>
    </source>
</evidence>
<feature type="domain" description="CD-NTase-associated protein 12/Pycsar effector protein TIR" evidence="2">
    <location>
        <begin position="133"/>
        <end position="244"/>
    </location>
</feature>
<reference evidence="3 4" key="1">
    <citation type="submission" date="2019-03" db="EMBL/GenBank/DDBJ databases">
        <title>Genomic Encyclopedia of Type Strains, Phase IV (KMG-IV): sequencing the most valuable type-strain genomes for metagenomic binning, comparative biology and taxonomic classification.</title>
        <authorList>
            <person name="Goeker M."/>
        </authorList>
    </citation>
    <scope>NUCLEOTIDE SEQUENCE [LARGE SCALE GENOMIC DNA]</scope>
    <source>
        <strain evidence="3 4">DSM 100013</strain>
    </source>
</reference>
<dbReference type="GO" id="GO:0050135">
    <property type="term" value="F:NADP+ nucleosidase activity"/>
    <property type="evidence" value="ECO:0007669"/>
    <property type="project" value="InterPro"/>
</dbReference>
<organism evidence="3 4">
    <name type="scientific">Serpentinicella alkaliphila</name>
    <dbReference type="NCBI Taxonomy" id="1734049"/>
    <lineage>
        <taxon>Bacteria</taxon>
        <taxon>Bacillati</taxon>
        <taxon>Bacillota</taxon>
        <taxon>Clostridia</taxon>
        <taxon>Peptostreptococcales</taxon>
        <taxon>Natronincolaceae</taxon>
        <taxon>Serpentinicella</taxon>
    </lineage>
</organism>
<proteinExistence type="predicted"/>
<evidence type="ECO:0000256" key="1">
    <source>
        <dbReference type="SAM" id="Coils"/>
    </source>
</evidence>
<comment type="caution">
    <text evidence="3">The sequence shown here is derived from an EMBL/GenBank/DDBJ whole genome shotgun (WGS) entry which is preliminary data.</text>
</comment>
<dbReference type="InterPro" id="IPR019302">
    <property type="entry name" value="CAP12/PCTIR_TIR_dom"/>
</dbReference>
<evidence type="ECO:0000259" key="2">
    <source>
        <dbReference type="Pfam" id="PF10137"/>
    </source>
</evidence>
<gene>
    <name evidence="3" type="ORF">EDD79_102130</name>
</gene>
<dbReference type="Pfam" id="PF10137">
    <property type="entry name" value="CAP12-PCTIR_TIR"/>
    <property type="match status" value="1"/>
</dbReference>
<dbReference type="EMBL" id="SLYC01000021">
    <property type="protein sequence ID" value="TCQ01899.1"/>
    <property type="molecule type" value="Genomic_DNA"/>
</dbReference>
<evidence type="ECO:0000313" key="4">
    <source>
        <dbReference type="Proteomes" id="UP000295504"/>
    </source>
</evidence>
<dbReference type="RefSeq" id="WP_165913696.1">
    <property type="nucleotide sequence ID" value="NZ_CP058648.1"/>
</dbReference>
<sequence>MVTKKTKEIKIGSPQVPPHKGIELLTTQIEKGNKLLNSRPLTSDDYDSWELLTRNYLEKAFGVGSPNVSSIMDIGKYGAFSMDAGPSYWENRRAESLQSQLKNMNGLIELLRTELELTEESVISNNIDHFGNRVFLVHGHNEAALHETARFIEKLDQEIIVLREQPNGGKTIIEKFEEYSNVGFAVVLLTPDDKGCLINEDDSKVRQNVIFELGYFIGKLGRNRVCALYHSGVELPSDYSGILFVLQDEKGAWRLDLAKEMKAAGLNIDMNKAL</sequence>
<keyword evidence="1" id="KW-0175">Coiled coil</keyword>
<keyword evidence="4" id="KW-1185">Reference proteome</keyword>
<accession>A0A4R2TWA4</accession>